<name>A0A975G686_9BACT</name>
<feature type="signal peptide" evidence="1">
    <location>
        <begin position="1"/>
        <end position="25"/>
    </location>
</feature>
<proteinExistence type="predicted"/>
<organism evidence="2 3">
    <name type="scientific">Luteolibacter ambystomatis</name>
    <dbReference type="NCBI Taxonomy" id="2824561"/>
    <lineage>
        <taxon>Bacteria</taxon>
        <taxon>Pseudomonadati</taxon>
        <taxon>Verrucomicrobiota</taxon>
        <taxon>Verrucomicrobiia</taxon>
        <taxon>Verrucomicrobiales</taxon>
        <taxon>Verrucomicrobiaceae</taxon>
        <taxon>Luteolibacter</taxon>
    </lineage>
</organism>
<dbReference type="Gene3D" id="2.160.20.160">
    <property type="match status" value="1"/>
</dbReference>
<sequence>MNQTKSCVFSVACLAAIASAPLSKGGDVNAYMDGGDLIICGTSGADKLDIKQVGPVTWRVAGTGGTKVNGSSFQLFDVYCGMRLDMKGGNDGVGIHDGVIPKFLRVYLGSGNDALILLNLTIGGSSEAPSGIAEVSGSSNSGGYLCVKGDDGNDAINLTNVVVLNNTIWYGGQDTDLLSARGIEGGNGYGSKWSTIAGCSGNDRIVVQNFEVRKLEVTSGSGKDDVAVQVGSFPSFGCERICVDTGSDTDSLKLNLAAAEKLSVEVGPGKSDKVNVVGCTADCAEFSDCGTNGFIAGATNFFGWVGIDSNFTHQSGDLN</sequence>
<dbReference type="KEGG" id="lamb:KBB96_11850"/>
<evidence type="ECO:0000313" key="3">
    <source>
        <dbReference type="Proteomes" id="UP000676169"/>
    </source>
</evidence>
<reference evidence="2" key="1">
    <citation type="submission" date="2021-04" db="EMBL/GenBank/DDBJ databases">
        <title>Luteolibacter sp. 32A isolated from the skin of an Anderson's salamander (Ambystoma andersonii).</title>
        <authorList>
            <person name="Spergser J."/>
            <person name="Busse H.-J."/>
        </authorList>
    </citation>
    <scope>NUCLEOTIDE SEQUENCE</scope>
    <source>
        <strain evidence="2">32A</strain>
    </source>
</reference>
<dbReference type="EMBL" id="CP073100">
    <property type="protein sequence ID" value="QUE49567.1"/>
    <property type="molecule type" value="Genomic_DNA"/>
</dbReference>
<evidence type="ECO:0000313" key="2">
    <source>
        <dbReference type="EMBL" id="QUE49567.1"/>
    </source>
</evidence>
<dbReference type="AlphaFoldDB" id="A0A975G686"/>
<keyword evidence="1" id="KW-0732">Signal</keyword>
<evidence type="ECO:0000256" key="1">
    <source>
        <dbReference type="SAM" id="SignalP"/>
    </source>
</evidence>
<protein>
    <submittedName>
        <fullName evidence="2">Uncharacterized protein</fullName>
    </submittedName>
</protein>
<dbReference type="Proteomes" id="UP000676169">
    <property type="component" value="Chromosome"/>
</dbReference>
<gene>
    <name evidence="2" type="ORF">KBB96_11850</name>
</gene>
<accession>A0A975G686</accession>
<dbReference type="RefSeq" id="WP_211629656.1">
    <property type="nucleotide sequence ID" value="NZ_CP073100.1"/>
</dbReference>
<keyword evidence="3" id="KW-1185">Reference proteome</keyword>
<feature type="chain" id="PRO_5037306865" evidence="1">
    <location>
        <begin position="26"/>
        <end position="319"/>
    </location>
</feature>